<dbReference type="AlphaFoldDB" id="A0A7G5IGF7"/>
<evidence type="ECO:0000256" key="1">
    <source>
        <dbReference type="SAM" id="Coils"/>
    </source>
</evidence>
<name>A0A7G5IGF7_9SPHN</name>
<evidence type="ECO:0000313" key="4">
    <source>
        <dbReference type="Proteomes" id="UP000515292"/>
    </source>
</evidence>
<feature type="chain" id="PRO_5028805217" evidence="2">
    <location>
        <begin position="26"/>
        <end position="243"/>
    </location>
</feature>
<organism evidence="3 4">
    <name type="scientific">Sandaracinobacteroides saxicola</name>
    <dbReference type="NCBI Taxonomy" id="2759707"/>
    <lineage>
        <taxon>Bacteria</taxon>
        <taxon>Pseudomonadati</taxon>
        <taxon>Pseudomonadota</taxon>
        <taxon>Alphaproteobacteria</taxon>
        <taxon>Sphingomonadales</taxon>
        <taxon>Sphingosinicellaceae</taxon>
        <taxon>Sandaracinobacteroides</taxon>
    </lineage>
</organism>
<keyword evidence="1" id="KW-0175">Coiled coil</keyword>
<reference evidence="3 4" key="1">
    <citation type="submission" date="2020-07" db="EMBL/GenBank/DDBJ databases">
        <title>Complete genome sequence for Sandaracinobacter sp. M6.</title>
        <authorList>
            <person name="Tang Y."/>
            <person name="Liu Q."/>
            <person name="Guo Z."/>
            <person name="Lei P."/>
            <person name="Huang B."/>
        </authorList>
    </citation>
    <scope>NUCLEOTIDE SEQUENCE [LARGE SCALE GENOMIC DNA]</scope>
    <source>
        <strain evidence="3 4">M6</strain>
    </source>
</reference>
<dbReference type="NCBIfam" id="NF010448">
    <property type="entry name" value="PRK13874.1"/>
    <property type="match status" value="1"/>
</dbReference>
<evidence type="ECO:0000256" key="2">
    <source>
        <dbReference type="SAM" id="SignalP"/>
    </source>
</evidence>
<keyword evidence="4" id="KW-1185">Reference proteome</keyword>
<sequence>MTLRKSTLIAAVAAMILVPLAPAGAIVVYDPTNYAQNVLQAARALNQINNQIRSLTNEAKSLLNEARNLTSLPYSSLAPLLRSVEHTRTLLADARELAYDVAEVDAAFRGRYAEARPTDPDALLVSNARDRWRTSLASLEDALKVQAGVVDNLATYRAEIEKLVNRSQGAIGALQASQSGNQLLALQAQQLADLTATMTALGRAQALAEAQRVAAQDQAREQNRRFLKPGSGYVPTTVTMFRN</sequence>
<dbReference type="Proteomes" id="UP000515292">
    <property type="component" value="Chromosome"/>
</dbReference>
<dbReference type="NCBIfam" id="TIGR02780">
    <property type="entry name" value="TrbJ_Ti"/>
    <property type="match status" value="1"/>
</dbReference>
<feature type="coiled-coil region" evidence="1">
    <location>
        <begin position="38"/>
        <end position="72"/>
    </location>
</feature>
<proteinExistence type="predicted"/>
<dbReference type="KEGG" id="sand:H3309_14065"/>
<protein>
    <submittedName>
        <fullName evidence="3">P-type conjugative transfer protein TrbJ</fullName>
    </submittedName>
</protein>
<gene>
    <name evidence="3" type="primary">trbJ</name>
    <name evidence="3" type="ORF">H3309_14065</name>
</gene>
<feature type="signal peptide" evidence="2">
    <location>
        <begin position="1"/>
        <end position="25"/>
    </location>
</feature>
<dbReference type="EMBL" id="CP059851">
    <property type="protein sequence ID" value="QMW22449.1"/>
    <property type="molecule type" value="Genomic_DNA"/>
</dbReference>
<keyword evidence="2" id="KW-0732">Signal</keyword>
<dbReference type="InterPro" id="IPR014147">
    <property type="entry name" value="T4SS_TrbJ"/>
</dbReference>
<evidence type="ECO:0000313" key="3">
    <source>
        <dbReference type="EMBL" id="QMW22449.1"/>
    </source>
</evidence>
<accession>A0A7G5IGF7</accession>